<sequence>MSYKAPGLAPSGAQHGESGFPVPKYFLHYRSHAILPSILFKHVEYTLFKSTQLHLFNWFRKLDFVCSPINKLHEPWLTKNVIFLLWKFPFCQHHALCHQPRGTHCSSLKQILSHLGTDDVVIITTVDQHLYLLPLMILSLPINALEFIALPHFVTWRLAIKAQILLKTLCLVQVRVTDVHIGTTLISILSWFLIRQIVVSKGFLKRMRYLKLECYSNCIGCGLEAPIEYFFPRSQYESACKTHDTIEIAHITNIAHKITKLDNLLNTLDYTSSLHKVLIPCFRCASQVDRDQVDGVVKIAVVKHVDVLRLVILLWFEEGSRCRDFHRDVQSTLASRSLSQ</sequence>
<reference evidence="1 2" key="1">
    <citation type="journal article" date="2022" name="bioRxiv">
        <title>The genome of the oomycete Peronosclerospora sorghi, a cosmopolitan pathogen of maize and sorghum, is inflated with dispersed pseudogenes.</title>
        <authorList>
            <person name="Fletcher K."/>
            <person name="Martin F."/>
            <person name="Isakeit T."/>
            <person name="Cavanaugh K."/>
            <person name="Magill C."/>
            <person name="Michelmore R."/>
        </authorList>
    </citation>
    <scope>NUCLEOTIDE SEQUENCE [LARGE SCALE GENOMIC DNA]</scope>
    <source>
        <strain evidence="1">P6</strain>
    </source>
</reference>
<gene>
    <name evidence="1" type="ORF">PsorP6_016094</name>
</gene>
<organism evidence="1 2">
    <name type="scientific">Peronosclerospora sorghi</name>
    <dbReference type="NCBI Taxonomy" id="230839"/>
    <lineage>
        <taxon>Eukaryota</taxon>
        <taxon>Sar</taxon>
        <taxon>Stramenopiles</taxon>
        <taxon>Oomycota</taxon>
        <taxon>Peronosporomycetes</taxon>
        <taxon>Peronosporales</taxon>
        <taxon>Peronosporaceae</taxon>
        <taxon>Peronosclerospora</taxon>
    </lineage>
</organism>
<evidence type="ECO:0000313" key="2">
    <source>
        <dbReference type="Proteomes" id="UP001163321"/>
    </source>
</evidence>
<evidence type="ECO:0000313" key="1">
    <source>
        <dbReference type="EMBL" id="KAI9920018.1"/>
    </source>
</evidence>
<accession>A0ACC0WMB2</accession>
<protein>
    <submittedName>
        <fullName evidence="1">Uncharacterized protein</fullName>
    </submittedName>
</protein>
<dbReference type="Proteomes" id="UP001163321">
    <property type="component" value="Chromosome 10"/>
</dbReference>
<keyword evidence="2" id="KW-1185">Reference proteome</keyword>
<dbReference type="EMBL" id="CM047589">
    <property type="protein sequence ID" value="KAI9920018.1"/>
    <property type="molecule type" value="Genomic_DNA"/>
</dbReference>
<proteinExistence type="predicted"/>
<name>A0ACC0WMB2_9STRA</name>
<comment type="caution">
    <text evidence="1">The sequence shown here is derived from an EMBL/GenBank/DDBJ whole genome shotgun (WGS) entry which is preliminary data.</text>
</comment>